<comment type="caution">
    <text evidence="2">The sequence shown here is derived from an EMBL/GenBank/DDBJ whole genome shotgun (WGS) entry which is preliminary data.</text>
</comment>
<reference evidence="2 3" key="1">
    <citation type="submission" date="2020-07" db="EMBL/GenBank/DDBJ databases">
        <title>Diversity of carbapenemase encoding genes among Pseudomonas putida group clinical isolates in a tertiary Brazilian hospital.</title>
        <authorList>
            <person name="Alberto-Lei F."/>
            <person name="Nodari C.S."/>
            <person name="Streling A.P."/>
            <person name="Paulino J.T."/>
            <person name="Bessa-Neto F.O."/>
            <person name="Cayo R."/>
            <person name="Gales A.C."/>
        </authorList>
    </citation>
    <scope>NUCLEOTIDE SEQUENCE [LARGE SCALE GENOMIC DNA]</scope>
    <source>
        <strain evidence="2 3">12464</strain>
    </source>
</reference>
<dbReference type="RefSeq" id="WP_054899996.1">
    <property type="nucleotide sequence ID" value="NZ_CP060529.1"/>
</dbReference>
<protein>
    <submittedName>
        <fullName evidence="2">Uncharacterized protein</fullName>
    </submittedName>
</protein>
<gene>
    <name evidence="2" type="ORF">H4C47_02685</name>
</gene>
<dbReference type="EMBL" id="JACGDG010000002">
    <property type="protein sequence ID" value="MBA6114640.1"/>
    <property type="molecule type" value="Genomic_DNA"/>
</dbReference>
<name>A0A7W2QHC1_PSEPU</name>
<feature type="transmembrane region" description="Helical" evidence="1">
    <location>
        <begin position="75"/>
        <end position="96"/>
    </location>
</feature>
<keyword evidence="1" id="KW-0812">Transmembrane</keyword>
<evidence type="ECO:0000313" key="2">
    <source>
        <dbReference type="EMBL" id="MBA6114640.1"/>
    </source>
</evidence>
<feature type="transmembrane region" description="Helical" evidence="1">
    <location>
        <begin position="44"/>
        <end position="63"/>
    </location>
</feature>
<keyword evidence="1" id="KW-0472">Membrane</keyword>
<dbReference type="AlphaFoldDB" id="A0A7W2QHC1"/>
<accession>A0A7W2QHC1</accession>
<sequence>MFGNVLTYDAYHLALYLITAIAWVSLGFCFLMRGAGVQALYKGCAMFGVALALSLGMLVLDILRVLEHPHVEMSLVMVGMVLPVIGILTLKADSIVSKHSLKRV</sequence>
<evidence type="ECO:0000313" key="3">
    <source>
        <dbReference type="Proteomes" id="UP000553948"/>
    </source>
</evidence>
<proteinExistence type="predicted"/>
<feature type="transmembrane region" description="Helical" evidence="1">
    <location>
        <begin position="13"/>
        <end position="32"/>
    </location>
</feature>
<keyword evidence="1" id="KW-1133">Transmembrane helix</keyword>
<evidence type="ECO:0000256" key="1">
    <source>
        <dbReference type="SAM" id="Phobius"/>
    </source>
</evidence>
<organism evidence="2 3">
    <name type="scientific">Pseudomonas putida</name>
    <name type="common">Arthrobacter siderocapsulatus</name>
    <dbReference type="NCBI Taxonomy" id="303"/>
    <lineage>
        <taxon>Bacteria</taxon>
        <taxon>Pseudomonadati</taxon>
        <taxon>Pseudomonadota</taxon>
        <taxon>Gammaproteobacteria</taxon>
        <taxon>Pseudomonadales</taxon>
        <taxon>Pseudomonadaceae</taxon>
        <taxon>Pseudomonas</taxon>
    </lineage>
</organism>
<dbReference type="Proteomes" id="UP000553948">
    <property type="component" value="Unassembled WGS sequence"/>
</dbReference>